<accession>A0ACC2HFB4</accession>
<dbReference type="EMBL" id="CM055729">
    <property type="protein sequence ID" value="KAJ8014669.1"/>
    <property type="molecule type" value="Genomic_DNA"/>
</dbReference>
<organism evidence="1 2">
    <name type="scientific">Dallia pectoralis</name>
    <name type="common">Alaska blackfish</name>
    <dbReference type="NCBI Taxonomy" id="75939"/>
    <lineage>
        <taxon>Eukaryota</taxon>
        <taxon>Metazoa</taxon>
        <taxon>Chordata</taxon>
        <taxon>Craniata</taxon>
        <taxon>Vertebrata</taxon>
        <taxon>Euteleostomi</taxon>
        <taxon>Actinopterygii</taxon>
        <taxon>Neopterygii</taxon>
        <taxon>Teleostei</taxon>
        <taxon>Protacanthopterygii</taxon>
        <taxon>Esociformes</taxon>
        <taxon>Umbridae</taxon>
        <taxon>Dallia</taxon>
    </lineage>
</organism>
<name>A0ACC2HFB4_DALPE</name>
<evidence type="ECO:0000313" key="1">
    <source>
        <dbReference type="EMBL" id="KAJ8014669.1"/>
    </source>
</evidence>
<keyword evidence="2" id="KW-1185">Reference proteome</keyword>
<gene>
    <name evidence="1" type="ORF">DPEC_G00018060</name>
</gene>
<proteinExistence type="predicted"/>
<comment type="caution">
    <text evidence="1">The sequence shown here is derived from an EMBL/GenBank/DDBJ whole genome shotgun (WGS) entry which is preliminary data.</text>
</comment>
<protein>
    <submittedName>
        <fullName evidence="1">Uncharacterized protein</fullName>
    </submittedName>
</protein>
<dbReference type="Proteomes" id="UP001157502">
    <property type="component" value="Chromosome 2"/>
</dbReference>
<reference evidence="1" key="1">
    <citation type="submission" date="2021-05" db="EMBL/GenBank/DDBJ databases">
        <authorList>
            <person name="Pan Q."/>
            <person name="Jouanno E."/>
            <person name="Zahm M."/>
            <person name="Klopp C."/>
            <person name="Cabau C."/>
            <person name="Louis A."/>
            <person name="Berthelot C."/>
            <person name="Parey E."/>
            <person name="Roest Crollius H."/>
            <person name="Montfort J."/>
            <person name="Robinson-Rechavi M."/>
            <person name="Bouchez O."/>
            <person name="Lampietro C."/>
            <person name="Lopez Roques C."/>
            <person name="Donnadieu C."/>
            <person name="Postlethwait J."/>
            <person name="Bobe J."/>
            <person name="Dillon D."/>
            <person name="Chandos A."/>
            <person name="von Hippel F."/>
            <person name="Guiguen Y."/>
        </authorList>
    </citation>
    <scope>NUCLEOTIDE SEQUENCE</scope>
    <source>
        <strain evidence="1">YG-Jan2019</strain>
    </source>
</reference>
<sequence>MSTLDLHAPVKTRTVTFCRSAPWYTVELRQLKAAGRAIERRYKATGLTVHKLGYQEHQKDYSKALKETHSHFYSNVIRNNPGNSKQLFSTINDLLKPQITPLTEATDEHCNNFLAFKAKIDSIHSFSGSSRLPTVTIYTLPATNEPLHCFK</sequence>
<evidence type="ECO:0000313" key="2">
    <source>
        <dbReference type="Proteomes" id="UP001157502"/>
    </source>
</evidence>